<evidence type="ECO:0000259" key="1">
    <source>
        <dbReference type="Pfam" id="PF13847"/>
    </source>
</evidence>
<reference evidence="3 4" key="1">
    <citation type="journal article" date="2019" name="Int. J. Syst. Evol. Microbiol.">
        <title>The Global Catalogue of Microorganisms (GCM) 10K type strain sequencing project: providing services to taxonomists for standard genome sequencing and annotation.</title>
        <authorList>
            <consortium name="The Broad Institute Genomics Platform"/>
            <consortium name="The Broad Institute Genome Sequencing Center for Infectious Disease"/>
            <person name="Wu L."/>
            <person name="Ma J."/>
        </authorList>
    </citation>
    <scope>NUCLEOTIDE SEQUENCE [LARGE SCALE GENOMIC DNA]</scope>
    <source>
        <strain evidence="3 4">JCM 14560</strain>
    </source>
</reference>
<dbReference type="Pfam" id="PF13847">
    <property type="entry name" value="Methyltransf_31"/>
    <property type="match status" value="1"/>
</dbReference>
<dbReference type="Gene3D" id="3.40.50.150">
    <property type="entry name" value="Vaccinia Virus protein VP39"/>
    <property type="match status" value="1"/>
</dbReference>
<proteinExistence type="predicted"/>
<dbReference type="CDD" id="cd02440">
    <property type="entry name" value="AdoMet_MTases"/>
    <property type="match status" value="1"/>
</dbReference>
<dbReference type="InterPro" id="IPR029063">
    <property type="entry name" value="SAM-dependent_MTases_sf"/>
</dbReference>
<dbReference type="GO" id="GO:0032259">
    <property type="term" value="P:methylation"/>
    <property type="evidence" value="ECO:0007669"/>
    <property type="project" value="UniProtKB-KW"/>
</dbReference>
<dbReference type="InterPro" id="IPR053173">
    <property type="entry name" value="SAM-binding_MTase"/>
</dbReference>
<protein>
    <submittedName>
        <fullName evidence="3">Class I SAM-dependent methyltransferase</fullName>
    </submittedName>
</protein>
<sequence length="359" mass="38041">MATDDMSALDEGRLNELLGRVVTDLGAVALAPLLSIGERLGLFRALADGGPVDSAGLAERTGTVERNVREWLAAMAASGYVTYDGDGLFRLSPEQAAAFTDEESPAFVLGGFQAFMAAARPEARDKLERAFRDGGGMGWHEHHPELFAGTARFFRPGYAAHLVAEWLPALEGVVDKFRAGARAADVGCGLGYSTLYMAGAFPQSHFTGFDYHVPSVEAARRLAGEDGLSGQVSFEVAGAADFTGGPYDLVAYFDCLHDMGDPVGALAHTREQLAPDGTVMLVEPYAGDSVRDNLNPLGRALYAASSLICTPASQSQAVGRALGAQAGEGQTRQVAEEAGFGRFRRAAETPFNLVYEVRP</sequence>
<dbReference type="InterPro" id="IPR036390">
    <property type="entry name" value="WH_DNA-bd_sf"/>
</dbReference>
<dbReference type="Pfam" id="PF21320">
    <property type="entry name" value="WHD_Rv2258c"/>
    <property type="match status" value="1"/>
</dbReference>
<dbReference type="InterPro" id="IPR025714">
    <property type="entry name" value="Methyltranfer_dom"/>
</dbReference>
<comment type="caution">
    <text evidence="3">The sequence shown here is derived from an EMBL/GenBank/DDBJ whole genome shotgun (WGS) entry which is preliminary data.</text>
</comment>
<dbReference type="Gene3D" id="1.10.10.10">
    <property type="entry name" value="Winged helix-like DNA-binding domain superfamily/Winged helix DNA-binding domain"/>
    <property type="match status" value="1"/>
</dbReference>
<accession>A0ABN2ZCN5</accession>
<dbReference type="PANTHER" id="PTHR45128">
    <property type="entry name" value="METHYLTRANSFERASE TYPE 11"/>
    <property type="match status" value="1"/>
</dbReference>
<dbReference type="InterPro" id="IPR048711">
    <property type="entry name" value="WHD_Rv2258c"/>
</dbReference>
<dbReference type="InterPro" id="IPR036388">
    <property type="entry name" value="WH-like_DNA-bd_sf"/>
</dbReference>
<keyword evidence="3" id="KW-0808">Transferase</keyword>
<dbReference type="EMBL" id="BAAANT010000010">
    <property type="protein sequence ID" value="GAA2140198.1"/>
    <property type="molecule type" value="Genomic_DNA"/>
</dbReference>
<dbReference type="Proteomes" id="UP001422759">
    <property type="component" value="Unassembled WGS sequence"/>
</dbReference>
<evidence type="ECO:0000313" key="3">
    <source>
        <dbReference type="EMBL" id="GAA2140198.1"/>
    </source>
</evidence>
<feature type="domain" description="S-adenosylmethionine-dependent methyltransferase Rv2258c-like winged HTH" evidence="2">
    <location>
        <begin position="29"/>
        <end position="100"/>
    </location>
</feature>
<name>A0ABN2ZCN5_9ACTN</name>
<dbReference type="SUPFAM" id="SSF53335">
    <property type="entry name" value="S-adenosyl-L-methionine-dependent methyltransferases"/>
    <property type="match status" value="1"/>
</dbReference>
<evidence type="ECO:0000259" key="2">
    <source>
        <dbReference type="Pfam" id="PF21320"/>
    </source>
</evidence>
<feature type="domain" description="Methyltransferase" evidence="1">
    <location>
        <begin position="180"/>
        <end position="290"/>
    </location>
</feature>
<organism evidence="3 4">
    <name type="scientific">Kitasatospora kazusensis</name>
    <dbReference type="NCBI Taxonomy" id="407974"/>
    <lineage>
        <taxon>Bacteria</taxon>
        <taxon>Bacillati</taxon>
        <taxon>Actinomycetota</taxon>
        <taxon>Actinomycetes</taxon>
        <taxon>Kitasatosporales</taxon>
        <taxon>Streptomycetaceae</taxon>
        <taxon>Kitasatospora</taxon>
    </lineage>
</organism>
<dbReference type="PANTHER" id="PTHR45128:SF2">
    <property type="entry name" value="METHYLTRANSFERASE DOMAIN-CONTAINING PROTEIN"/>
    <property type="match status" value="1"/>
</dbReference>
<dbReference type="GO" id="GO:0008168">
    <property type="term" value="F:methyltransferase activity"/>
    <property type="evidence" value="ECO:0007669"/>
    <property type="project" value="UniProtKB-KW"/>
</dbReference>
<dbReference type="RefSeq" id="WP_344463655.1">
    <property type="nucleotide sequence ID" value="NZ_BAAANT010000010.1"/>
</dbReference>
<keyword evidence="4" id="KW-1185">Reference proteome</keyword>
<dbReference type="SUPFAM" id="SSF46785">
    <property type="entry name" value="Winged helix' DNA-binding domain"/>
    <property type="match status" value="1"/>
</dbReference>
<keyword evidence="3" id="KW-0489">Methyltransferase</keyword>
<gene>
    <name evidence="3" type="ORF">GCM10009760_23190</name>
</gene>
<evidence type="ECO:0000313" key="4">
    <source>
        <dbReference type="Proteomes" id="UP001422759"/>
    </source>
</evidence>